<gene>
    <name evidence="1" type="ORF">LTS18_001920</name>
</gene>
<dbReference type="EMBL" id="JAWDJW010000596">
    <property type="protein sequence ID" value="KAK3080386.1"/>
    <property type="molecule type" value="Genomic_DNA"/>
</dbReference>
<protein>
    <submittedName>
        <fullName evidence="1">Uncharacterized protein</fullName>
    </submittedName>
</protein>
<evidence type="ECO:0000313" key="1">
    <source>
        <dbReference type="EMBL" id="KAK3080386.1"/>
    </source>
</evidence>
<organism evidence="1 2">
    <name type="scientific">Coniosporium uncinatum</name>
    <dbReference type="NCBI Taxonomy" id="93489"/>
    <lineage>
        <taxon>Eukaryota</taxon>
        <taxon>Fungi</taxon>
        <taxon>Dikarya</taxon>
        <taxon>Ascomycota</taxon>
        <taxon>Pezizomycotina</taxon>
        <taxon>Dothideomycetes</taxon>
        <taxon>Dothideomycetes incertae sedis</taxon>
        <taxon>Coniosporium</taxon>
    </lineage>
</organism>
<proteinExistence type="predicted"/>
<name>A0ACC3DUC4_9PEZI</name>
<comment type="caution">
    <text evidence="1">The sequence shown here is derived from an EMBL/GenBank/DDBJ whole genome shotgun (WGS) entry which is preliminary data.</text>
</comment>
<evidence type="ECO:0000313" key="2">
    <source>
        <dbReference type="Proteomes" id="UP001186974"/>
    </source>
</evidence>
<reference evidence="1" key="1">
    <citation type="submission" date="2024-09" db="EMBL/GenBank/DDBJ databases">
        <title>Black Yeasts Isolated from many extreme environments.</title>
        <authorList>
            <person name="Coleine C."/>
            <person name="Stajich J.E."/>
            <person name="Selbmann L."/>
        </authorList>
    </citation>
    <scope>NUCLEOTIDE SEQUENCE</scope>
    <source>
        <strain evidence="1">CCFEE 5737</strain>
    </source>
</reference>
<dbReference type="Proteomes" id="UP001186974">
    <property type="component" value="Unassembled WGS sequence"/>
</dbReference>
<accession>A0ACC3DUC4</accession>
<keyword evidence="2" id="KW-1185">Reference proteome</keyword>
<sequence length="158" mass="17008">MLAHPERFAGGTSSATSLTAGTGGSFIASLLGFHHAGSCEAVHLTMLSVRHWGAPVKSGVVPDDDETREEERRFVEREMRLWGREGGYAKVQSTKPGMLGWAMAENAVGVAAWVVEALHAWTDLESLGGRGFEGVWGVERVLDEVMLYLVADSFGTST</sequence>